<feature type="non-terminal residue" evidence="1">
    <location>
        <position position="1"/>
    </location>
</feature>
<sequence>FSTVSRGLLCVRSATVPDCDVRTGNAGSRSSTKNGSARRVLRRIRMPGTALPSPHPPWPNGCECDLGMCLQPQDCPPGQQLVRVAGSGSGTPEDCCPLYSCIQVPTCPEDSRLDPITLECVCVECPPINCKGKVNYLNEATGSPGQCCPRITCNDMPPPTPSCPPAADCPIVDCKGGERLKINAATGVFPFCCDEYVCQNVTKCPPDSIPQGDKCVCVAEWCAEPVCIPGEMQYITSNGNNIPGSCCNVWQCRPEPPPLCPEGTIQQGPTCICDIRYCDMRIPDCGVGFDKSLISKGTGTYPNCCDVYVCAPVQNCPEGTIPNESGACVCDTNCMMANCDYGYDQVVVQEATGEPPYCCPVYDCVQPPNCPEDSVFNPMTQQCECAPCQPVMCSNGIYPLMTKKGTGSVGDCCDKFSCDGTPPLICPPDSQVDQTGLRCVCLQNCAEPDCGSDMIPILVSQGNPNDPGHCCDLYQCNAIPCAPDSIPVNGTCVCDIRKCPQPNCAPGEQIYITRDASTIPGQCCGEYECQPPTDQCPIGSVIGPDGFTCECSKDFCSIITCEPGFTAQVEKPATHYPPDCCDQFICVQPKL</sequence>
<dbReference type="AlphaFoldDB" id="A0A0K8TEC2"/>
<protein>
    <recommendedName>
        <fullName evidence="2">Cysteine-rich motor neuron 1 protein</fullName>
    </recommendedName>
</protein>
<evidence type="ECO:0000313" key="1">
    <source>
        <dbReference type="EMBL" id="JAG63923.1"/>
    </source>
</evidence>
<accession>A0A0K8TEC2</accession>
<proteinExistence type="predicted"/>
<feature type="non-terminal residue" evidence="1">
    <location>
        <position position="591"/>
    </location>
</feature>
<evidence type="ECO:0008006" key="2">
    <source>
        <dbReference type="Google" id="ProtNLM"/>
    </source>
</evidence>
<dbReference type="EMBL" id="GBRD01001898">
    <property type="protein sequence ID" value="JAG63923.1"/>
    <property type="molecule type" value="Transcribed_RNA"/>
</dbReference>
<organism evidence="1">
    <name type="scientific">Lygus hesperus</name>
    <name type="common">Western plant bug</name>
    <dbReference type="NCBI Taxonomy" id="30085"/>
    <lineage>
        <taxon>Eukaryota</taxon>
        <taxon>Metazoa</taxon>
        <taxon>Ecdysozoa</taxon>
        <taxon>Arthropoda</taxon>
        <taxon>Hexapoda</taxon>
        <taxon>Insecta</taxon>
        <taxon>Pterygota</taxon>
        <taxon>Neoptera</taxon>
        <taxon>Paraneoptera</taxon>
        <taxon>Hemiptera</taxon>
        <taxon>Heteroptera</taxon>
        <taxon>Panheteroptera</taxon>
        <taxon>Cimicomorpha</taxon>
        <taxon>Miridae</taxon>
        <taxon>Mirini</taxon>
        <taxon>Lygus</taxon>
    </lineage>
</organism>
<name>A0A0K8TEC2_LYGHE</name>
<reference evidence="1" key="1">
    <citation type="submission" date="2014-09" db="EMBL/GenBank/DDBJ databases">
        <authorList>
            <person name="Magalhaes I.L.F."/>
            <person name="Oliveira U."/>
            <person name="Santos F.R."/>
            <person name="Vidigal T.H.D.A."/>
            <person name="Brescovit A.D."/>
            <person name="Santos A.J."/>
        </authorList>
    </citation>
    <scope>NUCLEOTIDE SEQUENCE</scope>
</reference>